<evidence type="ECO:0000313" key="3">
    <source>
        <dbReference type="Proteomes" id="UP001222680"/>
    </source>
</evidence>
<evidence type="ECO:0000259" key="1">
    <source>
        <dbReference type="Pfam" id="PF24078"/>
    </source>
</evidence>
<feature type="domain" description="PIC/HAP1/IgA0-like second beta-solenoid repeat region" evidence="1">
    <location>
        <begin position="189"/>
        <end position="345"/>
    </location>
</feature>
<gene>
    <name evidence="2" type="ORF">MAY91_17840</name>
</gene>
<accession>A0ABY8GGG0</accession>
<organism evidence="2 3">
    <name type="scientific">Edwardsiella ictaluri</name>
    <dbReference type="NCBI Taxonomy" id="67780"/>
    <lineage>
        <taxon>Bacteria</taxon>
        <taxon>Pseudomonadati</taxon>
        <taxon>Pseudomonadota</taxon>
        <taxon>Gammaproteobacteria</taxon>
        <taxon>Enterobacterales</taxon>
        <taxon>Hafniaceae</taxon>
        <taxon>Edwardsiella</taxon>
    </lineage>
</organism>
<name>A0ABY8GGG0_EDWIC</name>
<proteinExistence type="predicted"/>
<evidence type="ECO:0000313" key="2">
    <source>
        <dbReference type="EMBL" id="WFN96530.1"/>
    </source>
</evidence>
<dbReference type="Pfam" id="PF24078">
    <property type="entry name" value="Beta-sol_PIC_HAP1_IgA0_2nd"/>
    <property type="match status" value="1"/>
</dbReference>
<dbReference type="Proteomes" id="UP001222680">
    <property type="component" value="Chromosome"/>
</dbReference>
<dbReference type="Gene3D" id="3.30.160.280">
    <property type="match status" value="1"/>
</dbReference>
<dbReference type="SUPFAM" id="SSF51126">
    <property type="entry name" value="Pectin lyase-like"/>
    <property type="match status" value="1"/>
</dbReference>
<keyword evidence="3" id="KW-1185">Reference proteome</keyword>
<dbReference type="InterPro" id="IPR012332">
    <property type="entry name" value="Autotransporter_pectin_lyase_C"/>
</dbReference>
<dbReference type="EMBL" id="CP092014">
    <property type="protein sequence ID" value="WFN96530.1"/>
    <property type="molecule type" value="Genomic_DNA"/>
</dbReference>
<sequence length="683" mass="70972">MGDGLTLLDQRPDAAGHVQAFSSLNIASGRPTVKLMADGQIDPDSISWGFRGGVLDLNGHDMAFQMLRMADYGARVTNSADARAQLSLNYQPLNYLSAVAYPLRGWTDARVGTPGDLYRYENGYTNTVDYFLLNTSGNYGYFPTNQTSNGPWTYLGHDEAGARQTLMLNEQRRNQIIHGQFSDNLDIVNIAEPGMTGTTVFDGSMAITGDFSQRGGSLQFQGHPVTHARDFSTGRPPVSADQPDWEARSFALNTLMLTQADFSLARNAVLLGDIQADASRVILNSNRVFVDSRDGEGVTSADTDVSEGQLSAEVVARSEHQGNILLENRSILAAGGLLSGAVTAANSLVALMADSEHTGDIATGDSLLWLAPGAVQLGDLQLGGASDLTSLGAIVGNLSVDASNALLERGSQLLGDITLVSNAALTSRGQTRRLLSADASAITLENGAEQQGDIRLDNGASLTSQGLTEGLLSADASTITLESGAVQQGDLQLSGASDLTSLGEIEGNLSVGASNALLEPGSQLLGDITLAGNAALTSRGQTRGILSADASTITLESGAVQQGDLQLGGASDLTSLGEIEGRLSAEGSTVLLEQGSQLLGDITLVSNAALTSRGQTRGLLSADASIIILENGALQQGEVRLDKGAMLTSQGGIVGNLHADASTLMLEKGAVQLGISSWAAPLI</sequence>
<protein>
    <recommendedName>
        <fullName evidence="1">PIC/HAP1/IgA0-like second beta-solenoid repeat region domain-containing protein</fullName>
    </recommendedName>
</protein>
<dbReference type="InterPro" id="IPR011050">
    <property type="entry name" value="Pectin_lyase_fold/virulence"/>
</dbReference>
<dbReference type="InterPro" id="IPR057393">
    <property type="entry name" value="PIC_HAP1_IgA0_b-sol2"/>
</dbReference>
<dbReference type="Gene3D" id="2.160.20.20">
    <property type="match status" value="2"/>
</dbReference>
<reference evidence="2 3" key="1">
    <citation type="submission" date="2022-02" db="EMBL/GenBank/DDBJ databases">
        <title>Phenotypic, genotypic and serological characterization of Edwardsiella ictaluri from catfish and ornamental fish species.</title>
        <authorList>
            <person name="Rose D."/>
            <person name="Tekedar H.C."/>
            <person name="Waldbieser G.C."/>
            <person name="Aarattuthodi S."/>
            <person name="Griffin M.J."/>
        </authorList>
    </citation>
    <scope>NUCLEOTIDE SEQUENCE [LARGE SCALE GENOMIC DNA]</scope>
    <source>
        <strain evidence="2 3">13 TAL-140 K3</strain>
    </source>
</reference>